<proteinExistence type="predicted"/>
<dbReference type="Proteomes" id="UP000473574">
    <property type="component" value="Unassembled WGS sequence"/>
</dbReference>
<gene>
    <name evidence="1" type="ORF">D0962_04690</name>
</gene>
<name>A0A6M0S0U4_9CYAN</name>
<comment type="caution">
    <text evidence="1">The sequence shown here is derived from an EMBL/GenBank/DDBJ whole genome shotgun (WGS) entry which is preliminary data.</text>
</comment>
<protein>
    <submittedName>
        <fullName evidence="1">Uncharacterized protein</fullName>
    </submittedName>
</protein>
<dbReference type="AlphaFoldDB" id="A0A6M0S0U4"/>
<reference evidence="1 2" key="1">
    <citation type="journal article" date="2020" name="Microb. Ecol.">
        <title>Ecogenomics of the Marine Benthic Filamentous Cyanobacterium Adonisia.</title>
        <authorList>
            <person name="Walter J.M."/>
            <person name="Coutinho F.H."/>
            <person name="Leomil L."/>
            <person name="Hargreaves P.I."/>
            <person name="Campeao M.E."/>
            <person name="Vieira V.V."/>
            <person name="Silva B.S."/>
            <person name="Fistarol G.O."/>
            <person name="Salomon P.S."/>
            <person name="Sawabe T."/>
            <person name="Mino S."/>
            <person name="Hosokawa M."/>
            <person name="Miyashita H."/>
            <person name="Maruyama F."/>
            <person name="van Verk M.C."/>
            <person name="Dutilh B.E."/>
            <person name="Thompson C.C."/>
            <person name="Thompson F.L."/>
        </authorList>
    </citation>
    <scope>NUCLEOTIDE SEQUENCE [LARGE SCALE GENOMIC DNA]</scope>
    <source>
        <strain evidence="1 2">CCMR0082</strain>
    </source>
</reference>
<sequence length="583" mass="65562">MPPTGKTLSLLSRFPSFYQADGTEGLLPDLLTVFGEILEQADTDLLRVMRSHFVDTADNQGSEGFSSHLLGDLDHILSLYLERLGGTPQLIQVNPQFYPGAIKQLPEFSQKLHTGHTGHTGHTAFAQYLQRCLPRATQQALNIFIATDPKKRTISQTRVVRKALADGLNLCLKDTGLYHKNQEQFPTAILTPAIQQLLQQAPTHGLPLEILNRALIETAFPNEIEKSYAPYRDRLKALIKVLRRGAATKAGIRDIVAANLGIFGNDLSSQAAKAQIQIEEYLPKLIQSHVEIHPFVSIPVGVNVTDDLPLSLEFSIENPNVIPTRPTLRLNVTDLRERDHEDHSIELNPLTQLRFINVETQASFDYPGTLNVGQDNELQILNDGRLLFKGQEILAYDPFPVALPGRSTWRIEAKVRVGEPEGRFDETLFNLSRFDDSIEAPIPLTWQQMRNYGIDITIEMVHKTPGSFQVQVPWDIPGFTDKFGELEDHPRRQIPAIIDQVKAAGVLSVIAYSKRFTEYHALIDWLTVVRSPFTEQHQIKEANFDIGSQLQPYPDGIHHDLTDQLHLSGVFDYTEFNSGNRFA</sequence>
<organism evidence="1 2">
    <name type="scientific">Adonisia turfae CCMR0082</name>
    <dbReference type="NCBI Taxonomy" id="2304604"/>
    <lineage>
        <taxon>Bacteria</taxon>
        <taxon>Bacillati</taxon>
        <taxon>Cyanobacteriota</taxon>
        <taxon>Adonisia</taxon>
        <taxon>Adonisia turfae</taxon>
    </lineage>
</organism>
<evidence type="ECO:0000313" key="1">
    <source>
        <dbReference type="EMBL" id="NEZ62077.1"/>
    </source>
</evidence>
<accession>A0A6M0S0U4</accession>
<evidence type="ECO:0000313" key="2">
    <source>
        <dbReference type="Proteomes" id="UP000473574"/>
    </source>
</evidence>
<dbReference type="EMBL" id="QZCE01000001">
    <property type="protein sequence ID" value="NEZ62077.1"/>
    <property type="molecule type" value="Genomic_DNA"/>
</dbReference>
<dbReference type="RefSeq" id="WP_163660251.1">
    <property type="nucleotide sequence ID" value="NZ_QZCE01000001.1"/>
</dbReference>